<dbReference type="OrthoDB" id="203099at2759"/>
<feature type="compositionally biased region" description="Polar residues" evidence="6">
    <location>
        <begin position="669"/>
        <end position="680"/>
    </location>
</feature>
<dbReference type="SMART" id="SM00233">
    <property type="entry name" value="PH"/>
    <property type="match status" value="1"/>
</dbReference>
<feature type="compositionally biased region" description="Basic and acidic residues" evidence="6">
    <location>
        <begin position="775"/>
        <end position="785"/>
    </location>
</feature>
<feature type="transmembrane region" description="Helical" evidence="7">
    <location>
        <begin position="133"/>
        <end position="156"/>
    </location>
</feature>
<evidence type="ECO:0000256" key="3">
    <source>
        <dbReference type="ARBA" id="ARBA00022692"/>
    </source>
</evidence>
<dbReference type="InterPro" id="IPR051584">
    <property type="entry name" value="GPCR-associated_LMBR1"/>
</dbReference>
<keyword evidence="3 7" id="KW-0812">Transmembrane</keyword>
<evidence type="ECO:0000256" key="1">
    <source>
        <dbReference type="ARBA" id="ARBA00004141"/>
    </source>
</evidence>
<evidence type="ECO:0000259" key="8">
    <source>
        <dbReference type="PROSITE" id="PS50003"/>
    </source>
</evidence>
<name>A0A077ZPH8_STYLE</name>
<dbReference type="AlphaFoldDB" id="A0A077ZPH8"/>
<dbReference type="PANTHER" id="PTHR21355">
    <property type="entry name" value="G-PROTEIN COUPLED RECEPTOR-ASSOCIATED PROTEIN LMBRD2"/>
    <property type="match status" value="1"/>
</dbReference>
<feature type="region of interest" description="Disordered" evidence="6">
    <location>
        <begin position="452"/>
        <end position="472"/>
    </location>
</feature>
<gene>
    <name evidence="9" type="primary">Contig11339.g12118</name>
    <name evidence="9" type="ORF">STYLEM_758</name>
</gene>
<dbReference type="InterPro" id="IPR011993">
    <property type="entry name" value="PH-like_dom_sf"/>
</dbReference>
<feature type="compositionally biased region" description="Low complexity" evidence="6">
    <location>
        <begin position="587"/>
        <end position="603"/>
    </location>
</feature>
<feature type="compositionally biased region" description="Polar residues" evidence="6">
    <location>
        <begin position="717"/>
        <end position="732"/>
    </location>
</feature>
<feature type="compositionally biased region" description="Low complexity" evidence="6">
    <location>
        <begin position="536"/>
        <end position="546"/>
    </location>
</feature>
<protein>
    <recommendedName>
        <fullName evidence="8">PH domain-containing protein</fullName>
    </recommendedName>
</protein>
<dbReference type="InterPro" id="IPR006876">
    <property type="entry name" value="LMBR1-like_membr_prot"/>
</dbReference>
<feature type="compositionally biased region" description="Basic and acidic residues" evidence="6">
    <location>
        <begin position="511"/>
        <end position="529"/>
    </location>
</feature>
<dbReference type="Proteomes" id="UP000039865">
    <property type="component" value="Unassembled WGS sequence"/>
</dbReference>
<feature type="region of interest" description="Disordered" evidence="6">
    <location>
        <begin position="641"/>
        <end position="785"/>
    </location>
</feature>
<dbReference type="SUPFAM" id="SSF50729">
    <property type="entry name" value="PH domain-like"/>
    <property type="match status" value="1"/>
</dbReference>
<feature type="transmembrane region" description="Helical" evidence="7">
    <location>
        <begin position="360"/>
        <end position="379"/>
    </location>
</feature>
<sequence>MSLQNLKDRFIQYASTRKGLAVVSWSIGGLLIVILAASIAHINVTSQMAVMVASTFIRKASNANGYIMEYHLLGIADSWNNTKQIFLQILVKWSFFSLWPYQAFIQTGGCVFSILIFSIYYKFGFQGLNGVKAVAMIMLNIYGMLQMVVLLAYGLFNLPVFLWKRADNQNKLYSELECADQVRQQYRQAMADFQMFVIECRNLIRNHRNGYNSIFMDILEEELPEKDLEGQSIMQSNNFMMAMKDGQAVTEDFLANIRYQLKVQFFLYKRKKARWVSLFETVDELVQKPINYELIKEKIDKKNVIEKEQNVSLEEMILKPLPNNKRKILIFRSLAIISLLYCIIVLSTEGLVVFEPSYTLLYQTVSCFNYMIIIGEMAIGKDVDPFGTSYCDFYSSMIRVPLFGQYFNNIMSLFILLIGGVFALLSFFKYQNKALSAFKNYSKKVEEQVEKLQKKKDKDEKSGNTQKKKDDEIKPIGKSELEIIERILKGEKAILAEYEITRRKDERNKLTRINHGDDIEMQKANEGKATKKKPSNNELNKSNLKNAGDTSSLSVNAIDKGKKKSSNLSVNKDDKKQPLLQKKKTQNIKSSSESESSISNNSNPQQAKRQIGKLNPNAISKFQPISAQNKIHYGMLRKAKIEEENEAKPAKQIESDDEIKEETKKPNQKKQGTNNISQNAKSKNNEKKPRKKITISSDSDESDKKESDDSDDEDETQQLSQPKNLLKKNNQALGKKNNDVGDFRSKLALKRNQQNSNKQQSDKALKSKGKNKKTNKNDSEKEGYLLKRKGKRIRKIWVKRYAALEGSNLNFYDNEDKENLIKTIDVTQIKAVTFHYDAEAPVQSKNITKKDKEESRFDLYSIIKNKKYKFKTEDDNVWDSQGWVDALKKIVDENFDDSDDSDSS</sequence>
<feature type="transmembrane region" description="Helical" evidence="7">
    <location>
        <begin position="98"/>
        <end position="121"/>
    </location>
</feature>
<comment type="similarity">
    <text evidence="2">Belongs to the LIMR family.</text>
</comment>
<feature type="compositionally biased region" description="Basic and acidic residues" evidence="6">
    <location>
        <begin position="641"/>
        <end position="654"/>
    </location>
</feature>
<reference evidence="9 10" key="1">
    <citation type="submission" date="2014-06" db="EMBL/GenBank/DDBJ databases">
        <authorList>
            <person name="Swart Estienne"/>
        </authorList>
    </citation>
    <scope>NUCLEOTIDE SEQUENCE [LARGE SCALE GENOMIC DNA]</scope>
    <source>
        <strain evidence="9 10">130c</strain>
    </source>
</reference>
<comment type="subcellular location">
    <subcellularLocation>
        <location evidence="1">Membrane</location>
        <topology evidence="1">Multi-pass membrane protein</topology>
    </subcellularLocation>
</comment>
<keyword evidence="4 7" id="KW-1133">Transmembrane helix</keyword>
<feature type="domain" description="PH" evidence="8">
    <location>
        <begin position="778"/>
        <end position="892"/>
    </location>
</feature>
<evidence type="ECO:0000256" key="4">
    <source>
        <dbReference type="ARBA" id="ARBA00022989"/>
    </source>
</evidence>
<evidence type="ECO:0000256" key="2">
    <source>
        <dbReference type="ARBA" id="ARBA00010487"/>
    </source>
</evidence>
<dbReference type="PANTHER" id="PTHR21355:SF0">
    <property type="entry name" value="G-PROTEIN COUPLED RECEPTOR-ASSOCIATED PROTEIN LMBRD2"/>
    <property type="match status" value="1"/>
</dbReference>
<dbReference type="InParanoid" id="A0A077ZPH8"/>
<evidence type="ECO:0000256" key="7">
    <source>
        <dbReference type="SAM" id="Phobius"/>
    </source>
</evidence>
<keyword evidence="10" id="KW-1185">Reference proteome</keyword>
<dbReference type="InterPro" id="IPR001849">
    <property type="entry name" value="PH_domain"/>
</dbReference>
<evidence type="ECO:0000256" key="5">
    <source>
        <dbReference type="ARBA" id="ARBA00023136"/>
    </source>
</evidence>
<dbReference type="PROSITE" id="PS50003">
    <property type="entry name" value="PH_DOMAIN"/>
    <property type="match status" value="1"/>
</dbReference>
<dbReference type="Pfam" id="PF04791">
    <property type="entry name" value="LMBR1"/>
    <property type="match status" value="1"/>
</dbReference>
<keyword evidence="5 7" id="KW-0472">Membrane</keyword>
<organism evidence="9 10">
    <name type="scientific">Stylonychia lemnae</name>
    <name type="common">Ciliate</name>
    <dbReference type="NCBI Taxonomy" id="5949"/>
    <lineage>
        <taxon>Eukaryota</taxon>
        <taxon>Sar</taxon>
        <taxon>Alveolata</taxon>
        <taxon>Ciliophora</taxon>
        <taxon>Intramacronucleata</taxon>
        <taxon>Spirotrichea</taxon>
        <taxon>Stichotrichia</taxon>
        <taxon>Sporadotrichida</taxon>
        <taxon>Oxytrichidae</taxon>
        <taxon>Stylonychinae</taxon>
        <taxon>Stylonychia</taxon>
    </lineage>
</organism>
<feature type="transmembrane region" description="Helical" evidence="7">
    <location>
        <begin position="406"/>
        <end position="428"/>
    </location>
</feature>
<feature type="transmembrane region" description="Helical" evidence="7">
    <location>
        <begin position="329"/>
        <end position="354"/>
    </location>
</feature>
<dbReference type="Pfam" id="PF00169">
    <property type="entry name" value="PH"/>
    <property type="match status" value="1"/>
</dbReference>
<dbReference type="EMBL" id="CCKQ01000717">
    <property type="protein sequence ID" value="CDW71808.1"/>
    <property type="molecule type" value="Genomic_DNA"/>
</dbReference>
<feature type="region of interest" description="Disordered" evidence="6">
    <location>
        <begin position="511"/>
        <end position="609"/>
    </location>
</feature>
<dbReference type="Gene3D" id="2.30.29.30">
    <property type="entry name" value="Pleckstrin-homology domain (PH domain)/Phosphotyrosine-binding domain (PTB)"/>
    <property type="match status" value="1"/>
</dbReference>
<proteinExistence type="inferred from homology"/>
<evidence type="ECO:0000313" key="10">
    <source>
        <dbReference type="Proteomes" id="UP000039865"/>
    </source>
</evidence>
<evidence type="ECO:0000256" key="6">
    <source>
        <dbReference type="SAM" id="MobiDB-lite"/>
    </source>
</evidence>
<evidence type="ECO:0000313" key="9">
    <source>
        <dbReference type="EMBL" id="CDW71808.1"/>
    </source>
</evidence>
<accession>A0A077ZPH8</accession>
<feature type="compositionally biased region" description="Basic and acidic residues" evidence="6">
    <location>
        <begin position="736"/>
        <end position="745"/>
    </location>
</feature>
<feature type="transmembrane region" description="Helical" evidence="7">
    <location>
        <begin position="20"/>
        <end position="42"/>
    </location>
</feature>
<dbReference type="GO" id="GO:0016020">
    <property type="term" value="C:membrane"/>
    <property type="evidence" value="ECO:0007669"/>
    <property type="project" value="UniProtKB-SubCell"/>
</dbReference>